<dbReference type="InterPro" id="IPR013087">
    <property type="entry name" value="Znf_C2H2_type"/>
</dbReference>
<dbReference type="Proteomes" id="UP001431783">
    <property type="component" value="Unassembled WGS sequence"/>
</dbReference>
<dbReference type="GO" id="GO:0008270">
    <property type="term" value="F:zinc ion binding"/>
    <property type="evidence" value="ECO:0007669"/>
    <property type="project" value="UniProtKB-KW"/>
</dbReference>
<evidence type="ECO:0000256" key="7">
    <source>
        <dbReference type="ARBA" id="ARBA00023242"/>
    </source>
</evidence>
<keyword evidence="13" id="KW-1185">Reference proteome</keyword>
<comment type="subcellular location">
    <subcellularLocation>
        <location evidence="1">Nucleus</location>
    </subcellularLocation>
</comment>
<dbReference type="GO" id="GO:0005634">
    <property type="term" value="C:nucleus"/>
    <property type="evidence" value="ECO:0007669"/>
    <property type="project" value="UniProtKB-SubCell"/>
</dbReference>
<dbReference type="InterPro" id="IPR050527">
    <property type="entry name" value="Snail/Krueppel_Znf"/>
</dbReference>
<feature type="domain" description="C2H2-type" evidence="11">
    <location>
        <begin position="356"/>
        <end position="384"/>
    </location>
</feature>
<dbReference type="Gene3D" id="3.30.160.60">
    <property type="entry name" value="Classic Zinc Finger"/>
    <property type="match status" value="1"/>
</dbReference>
<protein>
    <recommendedName>
        <fullName evidence="11">C2H2-type domain-containing protein</fullName>
    </recommendedName>
</protein>
<comment type="caution">
    <text evidence="12">The sequence shown here is derived from an EMBL/GenBank/DDBJ whole genome shotgun (WGS) entry which is preliminary data.</text>
</comment>
<reference evidence="12 13" key="1">
    <citation type="submission" date="2023-03" db="EMBL/GenBank/DDBJ databases">
        <title>Genome insight into feeding habits of ladybird beetles.</title>
        <authorList>
            <person name="Li H.-S."/>
            <person name="Huang Y.-H."/>
            <person name="Pang H."/>
        </authorList>
    </citation>
    <scope>NUCLEOTIDE SEQUENCE [LARGE SCALE GENOMIC DNA]</scope>
    <source>
        <strain evidence="12">SYSU_2023b</strain>
        <tissue evidence="12">Whole body</tissue>
    </source>
</reference>
<dbReference type="PANTHER" id="PTHR24388:SF54">
    <property type="entry name" value="PROTEIN ESCARGOT"/>
    <property type="match status" value="1"/>
</dbReference>
<gene>
    <name evidence="12" type="ORF">WA026_021987</name>
</gene>
<dbReference type="PROSITE" id="PS50157">
    <property type="entry name" value="ZINC_FINGER_C2H2_2"/>
    <property type="match status" value="2"/>
</dbReference>
<evidence type="ECO:0000256" key="5">
    <source>
        <dbReference type="ARBA" id="ARBA00022833"/>
    </source>
</evidence>
<evidence type="ECO:0000313" key="12">
    <source>
        <dbReference type="EMBL" id="KAK9892795.1"/>
    </source>
</evidence>
<evidence type="ECO:0000256" key="10">
    <source>
        <dbReference type="SAM" id="MobiDB-lite"/>
    </source>
</evidence>
<evidence type="ECO:0000256" key="8">
    <source>
        <dbReference type="ARBA" id="ARBA00037948"/>
    </source>
</evidence>
<organism evidence="12 13">
    <name type="scientific">Henosepilachna vigintioctopunctata</name>
    <dbReference type="NCBI Taxonomy" id="420089"/>
    <lineage>
        <taxon>Eukaryota</taxon>
        <taxon>Metazoa</taxon>
        <taxon>Ecdysozoa</taxon>
        <taxon>Arthropoda</taxon>
        <taxon>Hexapoda</taxon>
        <taxon>Insecta</taxon>
        <taxon>Pterygota</taxon>
        <taxon>Neoptera</taxon>
        <taxon>Endopterygota</taxon>
        <taxon>Coleoptera</taxon>
        <taxon>Polyphaga</taxon>
        <taxon>Cucujiformia</taxon>
        <taxon>Coccinelloidea</taxon>
        <taxon>Coccinellidae</taxon>
        <taxon>Epilachninae</taxon>
        <taxon>Epilachnini</taxon>
        <taxon>Henosepilachna</taxon>
    </lineage>
</organism>
<sequence length="476" mass="55007">MASLKRKVIKCGKSYNEEMLGSMSKIEQKADTMDIDGITYFPCRTCNRLFKDEKLAMCHLKKCKPRVYLVSNEELGNENEKTEDKDPYEIIPEEIELEGQLVNNNSLNENKNGSGKFKWRKNSRQCNNYNESEAKKLDRTPSFFNKTTNSNLAFEPKKHIVQSVHSSAESDGFVSSTEQTILHENRVKLIEKQTANKKNTSNTEKRKRNYRQLTEEEIAERLKKISERLKKHKQPETINEEDEEEERRDIEERLSVLNKGSEVCIIQDGVEGTGARLTDKKFYSKASKQNVGNCQVGLHSTIFGDISGNNMAQEYMGSMQNMKNEILRFRKQSTLSPESQVDGVVIITQRPDGQLHSCRKCSQVFLSSLELLRHSRREHTYPKIIMSPAEISKFISLKDRSHCPICEKPLSSSYKSIYLKHLQTHSCVLEHICPICKKKFKRRDHMRAHQKRHIVGNNVESTELNRNGEIETEDLQ</sequence>
<dbReference type="GO" id="GO:0000978">
    <property type="term" value="F:RNA polymerase II cis-regulatory region sequence-specific DNA binding"/>
    <property type="evidence" value="ECO:0007669"/>
    <property type="project" value="TreeGrafter"/>
</dbReference>
<keyword evidence="6" id="KW-0238">DNA-binding</keyword>
<keyword evidence="3" id="KW-0677">Repeat</keyword>
<name>A0AAW1VDC4_9CUCU</name>
<dbReference type="EMBL" id="JARQZJ010000138">
    <property type="protein sequence ID" value="KAK9892795.1"/>
    <property type="molecule type" value="Genomic_DNA"/>
</dbReference>
<evidence type="ECO:0000256" key="4">
    <source>
        <dbReference type="ARBA" id="ARBA00022771"/>
    </source>
</evidence>
<evidence type="ECO:0000256" key="9">
    <source>
        <dbReference type="PROSITE-ProRule" id="PRU00042"/>
    </source>
</evidence>
<dbReference type="GO" id="GO:0000981">
    <property type="term" value="F:DNA-binding transcription factor activity, RNA polymerase II-specific"/>
    <property type="evidence" value="ECO:0007669"/>
    <property type="project" value="TreeGrafter"/>
</dbReference>
<keyword evidence="4 9" id="KW-0863">Zinc-finger</keyword>
<feature type="region of interest" description="Disordered" evidence="10">
    <location>
        <begin position="193"/>
        <end position="212"/>
    </location>
</feature>
<evidence type="ECO:0000259" key="11">
    <source>
        <dbReference type="PROSITE" id="PS50157"/>
    </source>
</evidence>
<keyword evidence="5" id="KW-0862">Zinc</keyword>
<evidence type="ECO:0000313" key="13">
    <source>
        <dbReference type="Proteomes" id="UP001431783"/>
    </source>
</evidence>
<evidence type="ECO:0000256" key="2">
    <source>
        <dbReference type="ARBA" id="ARBA00022723"/>
    </source>
</evidence>
<keyword evidence="7" id="KW-0539">Nucleus</keyword>
<comment type="similarity">
    <text evidence="8">Belongs to the snail C2H2-type zinc-finger protein family.</text>
</comment>
<evidence type="ECO:0000256" key="3">
    <source>
        <dbReference type="ARBA" id="ARBA00022737"/>
    </source>
</evidence>
<feature type="region of interest" description="Disordered" evidence="10">
    <location>
        <begin position="228"/>
        <end position="247"/>
    </location>
</feature>
<feature type="domain" description="C2H2-type" evidence="11">
    <location>
        <begin position="431"/>
        <end position="453"/>
    </location>
</feature>
<dbReference type="PANTHER" id="PTHR24388">
    <property type="entry name" value="ZINC FINGER PROTEIN"/>
    <property type="match status" value="1"/>
</dbReference>
<evidence type="ECO:0000256" key="1">
    <source>
        <dbReference type="ARBA" id="ARBA00004123"/>
    </source>
</evidence>
<evidence type="ECO:0000256" key="6">
    <source>
        <dbReference type="ARBA" id="ARBA00023125"/>
    </source>
</evidence>
<dbReference type="PROSITE" id="PS00028">
    <property type="entry name" value="ZINC_FINGER_C2H2_1"/>
    <property type="match status" value="2"/>
</dbReference>
<proteinExistence type="inferred from homology"/>
<dbReference type="SMART" id="SM00355">
    <property type="entry name" value="ZnF_C2H2"/>
    <property type="match status" value="3"/>
</dbReference>
<accession>A0AAW1VDC4</accession>
<dbReference type="AlphaFoldDB" id="A0AAW1VDC4"/>
<keyword evidence="2" id="KW-0479">Metal-binding</keyword>